<organism evidence="4 5">
    <name type="scientific">Cordyceps javanica</name>
    <dbReference type="NCBI Taxonomy" id="43265"/>
    <lineage>
        <taxon>Eukaryota</taxon>
        <taxon>Fungi</taxon>
        <taxon>Dikarya</taxon>
        <taxon>Ascomycota</taxon>
        <taxon>Pezizomycotina</taxon>
        <taxon>Sordariomycetes</taxon>
        <taxon>Hypocreomycetidae</taxon>
        <taxon>Hypocreales</taxon>
        <taxon>Cordycipitaceae</taxon>
        <taxon>Cordyceps</taxon>
    </lineage>
</organism>
<dbReference type="PANTHER" id="PTHR15954:SF4">
    <property type="entry name" value="VACUOLAR PROTEIN SORTING-ASSOCIATED PROTEIN 51 HOMOLOG"/>
    <property type="match status" value="1"/>
</dbReference>
<feature type="region of interest" description="Disordered" evidence="3">
    <location>
        <begin position="1"/>
        <end position="55"/>
    </location>
</feature>
<comment type="function">
    <text evidence="2">Acts as component of the GARP complex that is involved in retrograde transport from early and late endosomes to the trans-Golgi network (TGN).</text>
</comment>
<gene>
    <name evidence="4" type="ORF">IF1G_02288</name>
</gene>
<dbReference type="GO" id="GO:0048193">
    <property type="term" value="P:Golgi vesicle transport"/>
    <property type="evidence" value="ECO:0007669"/>
    <property type="project" value="TreeGrafter"/>
</dbReference>
<evidence type="ECO:0000313" key="4">
    <source>
        <dbReference type="EMBL" id="TQV98208.1"/>
    </source>
</evidence>
<evidence type="ECO:0000256" key="3">
    <source>
        <dbReference type="SAM" id="MobiDB-lite"/>
    </source>
</evidence>
<dbReference type="PANTHER" id="PTHR15954">
    <property type="entry name" value="VACUOLAR PROTEIN SORTING-ASSOCIATED PROTEIN 51 HOMOLOG"/>
    <property type="match status" value="1"/>
</dbReference>
<dbReference type="InterPro" id="IPR014812">
    <property type="entry name" value="Vps51"/>
</dbReference>
<dbReference type="EMBL" id="SPUK01000003">
    <property type="protein sequence ID" value="TQV98208.1"/>
    <property type="molecule type" value="Genomic_DNA"/>
</dbReference>
<dbReference type="GO" id="GO:0005829">
    <property type="term" value="C:cytosol"/>
    <property type="evidence" value="ECO:0007669"/>
    <property type="project" value="GOC"/>
</dbReference>
<dbReference type="OrthoDB" id="203678at2759"/>
<dbReference type="STRING" id="43265.A0A545W5Z7"/>
<evidence type="ECO:0000256" key="1">
    <source>
        <dbReference type="ARBA" id="ARBA00006080"/>
    </source>
</evidence>
<keyword evidence="2" id="KW-0653">Protein transport</keyword>
<dbReference type="GO" id="GO:0015031">
    <property type="term" value="P:protein transport"/>
    <property type="evidence" value="ECO:0007669"/>
    <property type="project" value="UniProtKB-UniRule"/>
</dbReference>
<dbReference type="GO" id="GO:0006869">
    <property type="term" value="P:lipid transport"/>
    <property type="evidence" value="ECO:0007669"/>
    <property type="project" value="UniProtKB-UniRule"/>
</dbReference>
<keyword evidence="2" id="KW-0333">Golgi apparatus</keyword>
<dbReference type="GO" id="GO:0000938">
    <property type="term" value="C:GARP complex"/>
    <property type="evidence" value="ECO:0007669"/>
    <property type="project" value="UniProtKB-UniRule"/>
</dbReference>
<dbReference type="GO" id="GO:0016020">
    <property type="term" value="C:membrane"/>
    <property type="evidence" value="ECO:0007669"/>
    <property type="project" value="TreeGrafter"/>
</dbReference>
<dbReference type="GO" id="GO:1990745">
    <property type="term" value="C:EARP complex"/>
    <property type="evidence" value="ECO:0007669"/>
    <property type="project" value="TreeGrafter"/>
</dbReference>
<dbReference type="Proteomes" id="UP000315783">
    <property type="component" value="Unassembled WGS sequence"/>
</dbReference>
<comment type="subcellular location">
    <subcellularLocation>
        <location evidence="2">Golgi apparatus</location>
        <location evidence="2">trans-Golgi network</location>
    </subcellularLocation>
</comment>
<comment type="similarity">
    <text evidence="1 2">Belongs to the VPS51 family.</text>
</comment>
<dbReference type="AlphaFoldDB" id="A0A545W5Z7"/>
<evidence type="ECO:0000313" key="5">
    <source>
        <dbReference type="Proteomes" id="UP000315783"/>
    </source>
</evidence>
<proteinExistence type="inferred from homology"/>
<keyword evidence="2" id="KW-0445">Lipid transport</keyword>
<comment type="caution">
    <text evidence="4">The sequence shown here is derived from an EMBL/GenBank/DDBJ whole genome shotgun (WGS) entry which is preliminary data.</text>
</comment>
<keyword evidence="2" id="KW-0813">Transport</keyword>
<dbReference type="Pfam" id="PF08700">
    <property type="entry name" value="VPS51_Exo84_N"/>
    <property type="match status" value="1"/>
</dbReference>
<keyword evidence="5" id="KW-1185">Reference proteome</keyword>
<name>A0A545W5Z7_9HYPO</name>
<protein>
    <recommendedName>
        <fullName evidence="2">Vacuolar protein sorting-associated protein 51 homolog</fullName>
    </recommendedName>
</protein>
<evidence type="ECO:0000256" key="2">
    <source>
        <dbReference type="RuleBase" id="RU368010"/>
    </source>
</evidence>
<comment type="subunit">
    <text evidence="2">Component of the Golgi-associated retrograde protein (GARP) complex.</text>
</comment>
<dbReference type="GO" id="GO:0032456">
    <property type="term" value="P:endocytic recycling"/>
    <property type="evidence" value="ECO:0007669"/>
    <property type="project" value="TreeGrafter"/>
</dbReference>
<reference evidence="4 5" key="1">
    <citation type="journal article" date="2019" name="Appl. Microbiol. Biotechnol.">
        <title>Genome sequence of Isaria javanica and comparative genome analysis insights into family S53 peptidase evolution in fungal entomopathogens.</title>
        <authorList>
            <person name="Lin R."/>
            <person name="Zhang X."/>
            <person name="Xin B."/>
            <person name="Zou M."/>
            <person name="Gao Y."/>
            <person name="Qin F."/>
            <person name="Hu Q."/>
            <person name="Xie B."/>
            <person name="Cheng X."/>
        </authorList>
    </citation>
    <scope>NUCLEOTIDE SEQUENCE [LARGE SCALE GENOMIC DNA]</scope>
    <source>
        <strain evidence="4 5">IJ1G</strain>
    </source>
</reference>
<dbReference type="GO" id="GO:0042147">
    <property type="term" value="P:retrograde transport, endosome to Golgi"/>
    <property type="evidence" value="ECO:0007669"/>
    <property type="project" value="UniProtKB-UniRule"/>
</dbReference>
<dbReference type="GO" id="GO:0007030">
    <property type="term" value="P:Golgi organization"/>
    <property type="evidence" value="ECO:0007669"/>
    <property type="project" value="UniProtKB-UniRule"/>
</dbReference>
<feature type="compositionally biased region" description="Polar residues" evidence="3">
    <location>
        <begin position="20"/>
        <end position="30"/>
    </location>
</feature>
<sequence length="301" mass="32374">MSTIASPRDPSTPIRRAPSNAVTPTSSTRPSLDVARSSVTSPVSNGPAAAAAAAAGPLPVAKRANRAALREYYNLRNAAAAAAAPPPPRIGIELPDSEVPVSDMDIPGFKTDEYVAKVVAESSLEDLLKLYTRVVGEVRALDAEKKALVYDNYSKLIAATETIRKMRSNMDPLNPMASTLNPAIAQIYSQAAEIRETLRTSIPAPDSDEGKKRIAAQRRKRTRDLAVRVLATPPRLRLLVNEGKLDEARQQWERPRRLLQTWQDQGLGGDEVLACIQEGDAVLAAASSDGRTSKDGRSSTS</sequence>
<accession>A0A545W5Z7</accession>